<dbReference type="EMBL" id="JAUSUB010000016">
    <property type="protein sequence ID" value="MDQ0271621.1"/>
    <property type="molecule type" value="Genomic_DNA"/>
</dbReference>
<sequence length="285" mass="32169">MSKKSNSAQRVQELAHAFKCPICGSSVKVDELTSLVCTNGHNFDFTKQGYLNLLTHAATSHYSKELFTARQKIIMEADLYASLHQEIVQEIDKRCGHSTLIADLGCGEGSHLQRILDLRESDSVTGVGLDIAKEGILMAAKNYENPIWLVGDLAKSPFGDQAVDVIVNILSPSNYEEFKRMLAPEGLVMKIVPRKDYLKELRTALFEKKEYSNEQIVSLFKKHFDLLDIKQITYTKTLEKKDLINLVKMTPLAWSGEEALIEQFLQRDSVEMTVDLDMLVGQKKK</sequence>
<keyword evidence="3" id="KW-0808">Transferase</keyword>
<dbReference type="PIRSF" id="PIRSF018249">
    <property type="entry name" value="MyrA_prd"/>
    <property type="match status" value="1"/>
</dbReference>
<comment type="caution">
    <text evidence="3">The sequence shown here is derived from an EMBL/GenBank/DDBJ whole genome shotgun (WGS) entry which is preliminary data.</text>
</comment>
<evidence type="ECO:0000313" key="3">
    <source>
        <dbReference type="EMBL" id="MDQ0271621.1"/>
    </source>
</evidence>
<keyword evidence="3" id="KW-0489">Methyltransferase</keyword>
<dbReference type="EC" id="2.1.1.187" evidence="3"/>
<evidence type="ECO:0000259" key="2">
    <source>
        <dbReference type="Pfam" id="PF21302"/>
    </source>
</evidence>
<keyword evidence="4" id="KW-1185">Reference proteome</keyword>
<feature type="domain" description="23S rRNA (guanine(745)-N(1))-methyltransferase N-terminal" evidence="2">
    <location>
        <begin position="18"/>
        <end position="54"/>
    </location>
</feature>
<dbReference type="InterPro" id="IPR029063">
    <property type="entry name" value="SAM-dependent_MTases_sf"/>
</dbReference>
<gene>
    <name evidence="3" type="ORF">J2S17_003509</name>
</gene>
<feature type="domain" description="Methyltransferase" evidence="1">
    <location>
        <begin position="101"/>
        <end position="186"/>
    </location>
</feature>
<evidence type="ECO:0000259" key="1">
    <source>
        <dbReference type="Pfam" id="PF13649"/>
    </source>
</evidence>
<name>A0ABU0AK31_9BACI</name>
<dbReference type="CDD" id="cd02440">
    <property type="entry name" value="AdoMet_MTases"/>
    <property type="match status" value="1"/>
</dbReference>
<dbReference type="SUPFAM" id="SSF53335">
    <property type="entry name" value="S-adenosyl-L-methionine-dependent methyltransferases"/>
    <property type="match status" value="1"/>
</dbReference>
<protein>
    <submittedName>
        <fullName evidence="3">23S rRNA (Guanine745-N1)-methyltransferase</fullName>
        <ecNumber evidence="3">2.1.1.187</ecNumber>
    </submittedName>
</protein>
<dbReference type="InterPro" id="IPR041698">
    <property type="entry name" value="Methyltransf_25"/>
</dbReference>
<proteinExistence type="predicted"/>
<dbReference type="Gene3D" id="3.40.50.150">
    <property type="entry name" value="Vaccinia Virus protein VP39"/>
    <property type="match status" value="1"/>
</dbReference>
<dbReference type="Pfam" id="PF13649">
    <property type="entry name" value="Methyltransf_25"/>
    <property type="match status" value="1"/>
</dbReference>
<reference evidence="3 4" key="1">
    <citation type="submission" date="2023-07" db="EMBL/GenBank/DDBJ databases">
        <title>Genomic Encyclopedia of Type Strains, Phase IV (KMG-IV): sequencing the most valuable type-strain genomes for metagenomic binning, comparative biology and taxonomic classification.</title>
        <authorList>
            <person name="Goeker M."/>
        </authorList>
    </citation>
    <scope>NUCLEOTIDE SEQUENCE [LARGE SCALE GENOMIC DNA]</scope>
    <source>
        <strain evidence="3 4">DSM 23494</strain>
    </source>
</reference>
<evidence type="ECO:0000313" key="4">
    <source>
        <dbReference type="Proteomes" id="UP001238088"/>
    </source>
</evidence>
<dbReference type="Proteomes" id="UP001238088">
    <property type="component" value="Unassembled WGS sequence"/>
</dbReference>
<dbReference type="InterPro" id="IPR016718">
    <property type="entry name" value="rRNA_m1G-MeTrfase_A_prd"/>
</dbReference>
<dbReference type="Pfam" id="PF21302">
    <property type="entry name" value="Zn_ribbon_RlmA"/>
    <property type="match status" value="1"/>
</dbReference>
<organism evidence="3 4">
    <name type="scientific">Cytobacillus purgationiresistens</name>
    <dbReference type="NCBI Taxonomy" id="863449"/>
    <lineage>
        <taxon>Bacteria</taxon>
        <taxon>Bacillati</taxon>
        <taxon>Bacillota</taxon>
        <taxon>Bacilli</taxon>
        <taxon>Bacillales</taxon>
        <taxon>Bacillaceae</taxon>
        <taxon>Cytobacillus</taxon>
    </lineage>
</organism>
<dbReference type="RefSeq" id="WP_307476904.1">
    <property type="nucleotide sequence ID" value="NZ_JAUSUB010000016.1"/>
</dbReference>
<accession>A0ABU0AK31</accession>
<dbReference type="InterPro" id="IPR048647">
    <property type="entry name" value="RlmA_N"/>
</dbReference>
<dbReference type="GO" id="GO:0052911">
    <property type="term" value="F:23S rRNA (guanine(745)-N(1))-methyltransferase activity"/>
    <property type="evidence" value="ECO:0007669"/>
    <property type="project" value="UniProtKB-EC"/>
</dbReference>